<reference evidence="6" key="1">
    <citation type="submission" date="2016-10" db="EMBL/GenBank/DDBJ databases">
        <authorList>
            <person name="Varghese N."/>
            <person name="Submissions S."/>
        </authorList>
    </citation>
    <scope>NUCLEOTIDE SEQUENCE [LARGE SCALE GENOMIC DNA]</scope>
    <source>
        <strain evidence="6">DSM 17875</strain>
    </source>
</reference>
<dbReference type="EMBL" id="LT629785">
    <property type="protein sequence ID" value="SDU08926.1"/>
    <property type="molecule type" value="Genomic_DNA"/>
</dbReference>
<evidence type="ECO:0000256" key="2">
    <source>
        <dbReference type="ARBA" id="ARBA00023125"/>
    </source>
</evidence>
<feature type="domain" description="HTH araC/xylS-type" evidence="4">
    <location>
        <begin position="248"/>
        <end position="330"/>
    </location>
</feature>
<dbReference type="OrthoDB" id="6506763at2"/>
<evidence type="ECO:0000256" key="1">
    <source>
        <dbReference type="ARBA" id="ARBA00023015"/>
    </source>
</evidence>
<proteinExistence type="predicted"/>
<organism evidence="5 6">
    <name type="scientific">Pseudomonas pohangensis</name>
    <dbReference type="NCBI Taxonomy" id="364197"/>
    <lineage>
        <taxon>Bacteria</taxon>
        <taxon>Pseudomonadati</taxon>
        <taxon>Pseudomonadota</taxon>
        <taxon>Gammaproteobacteria</taxon>
        <taxon>Pseudomonadales</taxon>
        <taxon>Pseudomonadaceae</taxon>
        <taxon>Pseudomonas</taxon>
    </lineage>
</organism>
<dbReference type="GO" id="GO:0003700">
    <property type="term" value="F:DNA-binding transcription factor activity"/>
    <property type="evidence" value="ECO:0007669"/>
    <property type="project" value="InterPro"/>
</dbReference>
<dbReference type="Pfam" id="PF12833">
    <property type="entry name" value="HTH_18"/>
    <property type="match status" value="1"/>
</dbReference>
<dbReference type="InterPro" id="IPR032687">
    <property type="entry name" value="AraC-type_N"/>
</dbReference>
<dbReference type="Pfam" id="PF12625">
    <property type="entry name" value="Arabinose_bd"/>
    <property type="match status" value="1"/>
</dbReference>
<keyword evidence="1" id="KW-0805">Transcription regulation</keyword>
<keyword evidence="2 5" id="KW-0238">DNA-binding</keyword>
<dbReference type="SMART" id="SM00342">
    <property type="entry name" value="HTH_ARAC"/>
    <property type="match status" value="1"/>
</dbReference>
<dbReference type="Proteomes" id="UP000243232">
    <property type="component" value="Chromosome I"/>
</dbReference>
<dbReference type="RefSeq" id="WP_090194166.1">
    <property type="nucleotide sequence ID" value="NZ_LT629785.1"/>
</dbReference>
<dbReference type="GO" id="GO:0000976">
    <property type="term" value="F:transcription cis-regulatory region binding"/>
    <property type="evidence" value="ECO:0007669"/>
    <property type="project" value="TreeGrafter"/>
</dbReference>
<dbReference type="PANTHER" id="PTHR47894">
    <property type="entry name" value="HTH-TYPE TRANSCRIPTIONAL REGULATOR GADX"/>
    <property type="match status" value="1"/>
</dbReference>
<keyword evidence="6" id="KW-1185">Reference proteome</keyword>
<gene>
    <name evidence="5" type="ORF">SAMN05216296_1707</name>
</gene>
<dbReference type="PANTHER" id="PTHR47894:SF4">
    <property type="entry name" value="HTH-TYPE TRANSCRIPTIONAL REGULATOR GADX"/>
    <property type="match status" value="1"/>
</dbReference>
<accession>A0A1H2FNR3</accession>
<keyword evidence="3" id="KW-0804">Transcription</keyword>
<dbReference type="InterPro" id="IPR018060">
    <property type="entry name" value="HTH_AraC"/>
</dbReference>
<sequence length="334" mass="37590">MTTLIRAAALTKYFVVAQNVGLNPQALLRHFGLTQSMLENPDQQIPADTAVALLEMSAEQSGCPSFGLRMAEARTMADFGPVSLLLSHQRTLRDALRTTVQYRHLLNEALALFIEEVGKTVILREEVVTDQPMYGRQATELALGALFRLCSSLLGQHWHPLSVNFTYTPPEDQLVYRRMFGCKLEFGSEFNGFIFAAADLDAPNPLADPVMAGYAERFVDSLLDDRAHSHVLDVRKSIYLLLPMGRATIEQVAQSQGVNLRTLQRRLEDEGVTFSELINEVRRDLVRRYMANPRYSIGRIAELLGYSVPSSFTRWFTSQFGMAPAAWRHKHNKA</sequence>
<dbReference type="PROSITE" id="PS01124">
    <property type="entry name" value="HTH_ARAC_FAMILY_2"/>
    <property type="match status" value="1"/>
</dbReference>
<protein>
    <submittedName>
        <fullName evidence="5">AraC-type DNA-binding protein</fullName>
    </submittedName>
</protein>
<dbReference type="SUPFAM" id="SSF46689">
    <property type="entry name" value="Homeodomain-like"/>
    <property type="match status" value="1"/>
</dbReference>
<dbReference type="Gene3D" id="1.10.10.60">
    <property type="entry name" value="Homeodomain-like"/>
    <property type="match status" value="1"/>
</dbReference>
<evidence type="ECO:0000313" key="6">
    <source>
        <dbReference type="Proteomes" id="UP000243232"/>
    </source>
</evidence>
<dbReference type="InterPro" id="IPR009057">
    <property type="entry name" value="Homeodomain-like_sf"/>
</dbReference>
<dbReference type="GO" id="GO:0005829">
    <property type="term" value="C:cytosol"/>
    <property type="evidence" value="ECO:0007669"/>
    <property type="project" value="TreeGrafter"/>
</dbReference>
<name>A0A1H2FNR3_9PSED</name>
<evidence type="ECO:0000256" key="3">
    <source>
        <dbReference type="ARBA" id="ARBA00023163"/>
    </source>
</evidence>
<dbReference type="STRING" id="364197.SAMN05216296_1707"/>
<evidence type="ECO:0000313" key="5">
    <source>
        <dbReference type="EMBL" id="SDU08926.1"/>
    </source>
</evidence>
<evidence type="ECO:0000259" key="4">
    <source>
        <dbReference type="PROSITE" id="PS01124"/>
    </source>
</evidence>
<dbReference type="AlphaFoldDB" id="A0A1H2FNR3"/>